<dbReference type="PANTHER" id="PTHR10459">
    <property type="entry name" value="DNA LIGASE"/>
    <property type="match status" value="1"/>
</dbReference>
<dbReference type="GO" id="GO:0006302">
    <property type="term" value="P:double-strand break repair"/>
    <property type="evidence" value="ECO:0007669"/>
    <property type="project" value="TreeGrafter"/>
</dbReference>
<evidence type="ECO:0000256" key="2">
    <source>
        <dbReference type="ARBA" id="ARBA00022679"/>
    </source>
</evidence>
<dbReference type="PROSITE" id="PS51059">
    <property type="entry name" value="PARP_CATALYTIC"/>
    <property type="match status" value="1"/>
</dbReference>
<evidence type="ECO:0000256" key="1">
    <source>
        <dbReference type="ARBA" id="ARBA00022676"/>
    </source>
</evidence>
<feature type="non-terminal residue" evidence="7">
    <location>
        <position position="1"/>
    </location>
</feature>
<evidence type="ECO:0000256" key="3">
    <source>
        <dbReference type="ARBA" id="ARBA00023027"/>
    </source>
</evidence>
<keyword evidence="3 5" id="KW-0520">NAD</keyword>
<keyword evidence="2 5" id="KW-0808">Transferase</keyword>
<evidence type="ECO:0000313" key="7">
    <source>
        <dbReference type="EMBL" id="KAH0557488.1"/>
    </source>
</evidence>
<dbReference type="SUPFAM" id="SSF56399">
    <property type="entry name" value="ADP-ribosylation"/>
    <property type="match status" value="1"/>
</dbReference>
<dbReference type="GO" id="GO:0003950">
    <property type="term" value="F:NAD+ poly-ADP-ribosyltransferase activity"/>
    <property type="evidence" value="ECO:0007669"/>
    <property type="project" value="UniProtKB-UniRule"/>
</dbReference>
<comment type="catalytic activity">
    <reaction evidence="4">
        <text>NAD(+) + (ADP-D-ribosyl)n-acceptor = nicotinamide + (ADP-D-ribosyl)n+1-acceptor + H(+).</text>
        <dbReference type="EC" id="2.4.2.30"/>
    </reaction>
</comment>
<evidence type="ECO:0000313" key="8">
    <source>
        <dbReference type="Proteomes" id="UP000826195"/>
    </source>
</evidence>
<dbReference type="Gene3D" id="3.90.228.10">
    <property type="match status" value="1"/>
</dbReference>
<dbReference type="EC" id="2.4.2.-" evidence="5"/>
<dbReference type="InterPro" id="IPR012317">
    <property type="entry name" value="Poly(ADP-ribose)pol_cat_dom"/>
</dbReference>
<gene>
    <name evidence="7" type="ORF">KQX54_006916</name>
</gene>
<organism evidence="7 8">
    <name type="scientific">Cotesia glomerata</name>
    <name type="common">Lepidopteran parasitic wasp</name>
    <name type="synonym">Apanteles glomeratus</name>
    <dbReference type="NCBI Taxonomy" id="32391"/>
    <lineage>
        <taxon>Eukaryota</taxon>
        <taxon>Metazoa</taxon>
        <taxon>Ecdysozoa</taxon>
        <taxon>Arthropoda</taxon>
        <taxon>Hexapoda</taxon>
        <taxon>Insecta</taxon>
        <taxon>Pterygota</taxon>
        <taxon>Neoptera</taxon>
        <taxon>Endopterygota</taxon>
        <taxon>Hymenoptera</taxon>
        <taxon>Apocrita</taxon>
        <taxon>Ichneumonoidea</taxon>
        <taxon>Braconidae</taxon>
        <taxon>Microgastrinae</taxon>
        <taxon>Cotesia</taxon>
    </lineage>
</organism>
<accession>A0AAV7IC06</accession>
<dbReference type="Pfam" id="PF00644">
    <property type="entry name" value="PARP"/>
    <property type="match status" value="1"/>
</dbReference>
<dbReference type="InterPro" id="IPR050800">
    <property type="entry name" value="ARTD/PARP"/>
</dbReference>
<comment type="caution">
    <text evidence="7">The sequence shown here is derived from an EMBL/GenBank/DDBJ whole genome shotgun (WGS) entry which is preliminary data.</text>
</comment>
<name>A0AAV7IC06_COTGL</name>
<dbReference type="PANTHER" id="PTHR10459:SF60">
    <property type="entry name" value="POLY [ADP-RIBOSE] POLYMERASE 2"/>
    <property type="match status" value="1"/>
</dbReference>
<keyword evidence="8" id="KW-1185">Reference proteome</keyword>
<reference evidence="7 8" key="1">
    <citation type="journal article" date="2021" name="J. Hered.">
        <title>A chromosome-level genome assembly of the parasitoid wasp, Cotesia glomerata (Hymenoptera: Braconidae).</title>
        <authorList>
            <person name="Pinto B.J."/>
            <person name="Weis J.J."/>
            <person name="Gamble T."/>
            <person name="Ode P.J."/>
            <person name="Paul R."/>
            <person name="Zaspel J.M."/>
        </authorList>
    </citation>
    <scope>NUCLEOTIDE SEQUENCE [LARGE SCALE GENOMIC DNA]</scope>
    <source>
        <strain evidence="7">CgM1</strain>
    </source>
</reference>
<dbReference type="GO" id="GO:1990404">
    <property type="term" value="F:NAD+-protein mono-ADP-ribosyltransferase activity"/>
    <property type="evidence" value="ECO:0007669"/>
    <property type="project" value="TreeGrafter"/>
</dbReference>
<evidence type="ECO:0000256" key="5">
    <source>
        <dbReference type="RuleBase" id="RU362114"/>
    </source>
</evidence>
<feature type="domain" description="PARP catalytic" evidence="6">
    <location>
        <begin position="55"/>
        <end position="208"/>
    </location>
</feature>
<evidence type="ECO:0000259" key="6">
    <source>
        <dbReference type="PROSITE" id="PS51059"/>
    </source>
</evidence>
<evidence type="ECO:0000256" key="4">
    <source>
        <dbReference type="ARBA" id="ARBA00033987"/>
    </source>
</evidence>
<keyword evidence="1 5" id="KW-0328">Glycosyltransferase</keyword>
<dbReference type="EMBL" id="JAHXZJ010000747">
    <property type="protein sequence ID" value="KAH0557488.1"/>
    <property type="molecule type" value="Genomic_DNA"/>
</dbReference>
<proteinExistence type="predicted"/>
<sequence length="208" mass="23985">LDDPDCENGIRHYRQQIRAYYFEYADDDNRYDEDEYVYAQYGGVLGTLNFFTMSEGIPLEYRLEKDDNVVAKERKFQVTGFYIENTHTENHYFFKIKINDVYIIKRHGEENGYKENLLPKKLLWHGTKTENIASILSRGPEVASPSSESTSAHFGHAIYFTNSSSKAASYCDARRKQRTCEGILLLCEVALGHMAQCYTAQDICLLLA</sequence>
<dbReference type="GO" id="GO:0005730">
    <property type="term" value="C:nucleolus"/>
    <property type="evidence" value="ECO:0007669"/>
    <property type="project" value="TreeGrafter"/>
</dbReference>
<dbReference type="Proteomes" id="UP000826195">
    <property type="component" value="Unassembled WGS sequence"/>
</dbReference>
<dbReference type="AlphaFoldDB" id="A0AAV7IC06"/>
<dbReference type="GO" id="GO:0070212">
    <property type="term" value="P:protein poly-ADP-ribosylation"/>
    <property type="evidence" value="ECO:0007669"/>
    <property type="project" value="TreeGrafter"/>
</dbReference>
<protein>
    <recommendedName>
        <fullName evidence="5">Poly [ADP-ribose] polymerase</fullName>
        <shortName evidence="5">PARP</shortName>
        <ecNumber evidence="5">2.4.2.-</ecNumber>
    </recommendedName>
</protein>